<dbReference type="Proteomes" id="UP001157502">
    <property type="component" value="Chromosome 18"/>
</dbReference>
<name>A0ACC2G462_DALPE</name>
<sequence length="340" mass="38406">MCIVDFENVVFTSREWNQLKDLCAVLSPFSEATELTEGEKSVTISMVVPTVLDLNTHLIDMEESRDTLLAEVETMVDAETLQNLAAGTAGTDSPKDSPVQMSSDLCSLSSPRNHHQSALNASISTYVKTAAIFPRGSPNFSIFRLYTEWTMPDFCGAFGCSNERNEKTKQQGITFHSFPSDKQRRQSWTIALRREGFKPKDRTVLCSCHFRPEDFDKSGQTVRLRQGVTPSIFTFPDHLSKPPSSSRLSRNSNKATEESPQPWSDTPVSGFVRPDHVYQSISDHQYALDPVKAKEKLAVSQENVEKLRRDLRNAKDRERRQKKTVGSLLEELKKNKILNM</sequence>
<keyword evidence="2" id="KW-1185">Reference proteome</keyword>
<organism evidence="1 2">
    <name type="scientific">Dallia pectoralis</name>
    <name type="common">Alaska blackfish</name>
    <dbReference type="NCBI Taxonomy" id="75939"/>
    <lineage>
        <taxon>Eukaryota</taxon>
        <taxon>Metazoa</taxon>
        <taxon>Chordata</taxon>
        <taxon>Craniata</taxon>
        <taxon>Vertebrata</taxon>
        <taxon>Euteleostomi</taxon>
        <taxon>Actinopterygii</taxon>
        <taxon>Neopterygii</taxon>
        <taxon>Teleostei</taxon>
        <taxon>Protacanthopterygii</taxon>
        <taxon>Esociformes</taxon>
        <taxon>Umbridae</taxon>
        <taxon>Dallia</taxon>
    </lineage>
</organism>
<proteinExistence type="predicted"/>
<protein>
    <submittedName>
        <fullName evidence="1">Uncharacterized protein</fullName>
    </submittedName>
</protein>
<reference evidence="1" key="1">
    <citation type="submission" date="2021-05" db="EMBL/GenBank/DDBJ databases">
        <authorList>
            <person name="Pan Q."/>
            <person name="Jouanno E."/>
            <person name="Zahm M."/>
            <person name="Klopp C."/>
            <person name="Cabau C."/>
            <person name="Louis A."/>
            <person name="Berthelot C."/>
            <person name="Parey E."/>
            <person name="Roest Crollius H."/>
            <person name="Montfort J."/>
            <person name="Robinson-Rechavi M."/>
            <person name="Bouchez O."/>
            <person name="Lampietro C."/>
            <person name="Lopez Roques C."/>
            <person name="Donnadieu C."/>
            <person name="Postlethwait J."/>
            <person name="Bobe J."/>
            <person name="Dillon D."/>
            <person name="Chandos A."/>
            <person name="von Hippel F."/>
            <person name="Guiguen Y."/>
        </authorList>
    </citation>
    <scope>NUCLEOTIDE SEQUENCE</scope>
    <source>
        <strain evidence="1">YG-Jan2019</strain>
    </source>
</reference>
<evidence type="ECO:0000313" key="1">
    <source>
        <dbReference type="EMBL" id="KAJ7998335.1"/>
    </source>
</evidence>
<dbReference type="EMBL" id="CM055745">
    <property type="protein sequence ID" value="KAJ7998335.1"/>
    <property type="molecule type" value="Genomic_DNA"/>
</dbReference>
<accession>A0ACC2G462</accession>
<gene>
    <name evidence="1" type="ORF">DPEC_G00221630</name>
</gene>
<evidence type="ECO:0000313" key="2">
    <source>
        <dbReference type="Proteomes" id="UP001157502"/>
    </source>
</evidence>
<comment type="caution">
    <text evidence="1">The sequence shown here is derived from an EMBL/GenBank/DDBJ whole genome shotgun (WGS) entry which is preliminary data.</text>
</comment>